<keyword evidence="2" id="KW-1015">Disulfide bond</keyword>
<dbReference type="InterPro" id="IPR015095">
    <property type="entry name" value="AlkB_hom8_N"/>
</dbReference>
<accession>A0A3Q3XE81</accession>
<sequence>MDIRRSKQTEHSALLFNGEEVERVESFKFLGVTISADLTWSTHISHQVRKAQQRLYFLRKLRQTHLPRPLLTNFYRPTIESLLTYCCTVWNPFSNVTAHRDIIVLYGPDEPVISVHPSQRFHVSGDSLRLSCQAEGFPQPAAEWEFGGEAISDSGSGDLNITNVKTSQGGVYTCTLLNEETKKQRSKSILLNVYGNLEALSLCVCM</sequence>
<evidence type="ECO:0000256" key="3">
    <source>
        <dbReference type="ARBA" id="ARBA00023180"/>
    </source>
</evidence>
<keyword evidence="1" id="KW-0732">Signal</keyword>
<organism evidence="6 7">
    <name type="scientific">Mola mola</name>
    <name type="common">Ocean sunfish</name>
    <name type="synonym">Tetraodon mola</name>
    <dbReference type="NCBI Taxonomy" id="94237"/>
    <lineage>
        <taxon>Eukaryota</taxon>
        <taxon>Metazoa</taxon>
        <taxon>Chordata</taxon>
        <taxon>Craniata</taxon>
        <taxon>Vertebrata</taxon>
        <taxon>Euteleostomi</taxon>
        <taxon>Actinopterygii</taxon>
        <taxon>Neopterygii</taxon>
        <taxon>Teleostei</taxon>
        <taxon>Neoteleostei</taxon>
        <taxon>Acanthomorphata</taxon>
        <taxon>Eupercaria</taxon>
        <taxon>Tetraodontiformes</taxon>
        <taxon>Molidae</taxon>
        <taxon>Mola</taxon>
    </lineage>
</organism>
<keyword evidence="7" id="KW-1185">Reference proteome</keyword>
<dbReference type="InterPro" id="IPR003599">
    <property type="entry name" value="Ig_sub"/>
</dbReference>
<dbReference type="SUPFAM" id="SSF48726">
    <property type="entry name" value="Immunoglobulin"/>
    <property type="match status" value="1"/>
</dbReference>
<dbReference type="InterPro" id="IPR007110">
    <property type="entry name" value="Ig-like_dom"/>
</dbReference>
<dbReference type="SMART" id="SM00408">
    <property type="entry name" value="IGc2"/>
    <property type="match status" value="1"/>
</dbReference>
<dbReference type="InterPro" id="IPR036179">
    <property type="entry name" value="Ig-like_dom_sf"/>
</dbReference>
<dbReference type="GO" id="GO:0008168">
    <property type="term" value="F:methyltransferase activity"/>
    <property type="evidence" value="ECO:0007669"/>
    <property type="project" value="InterPro"/>
</dbReference>
<protein>
    <recommendedName>
        <fullName evidence="5">Ig-like domain-containing protein</fullName>
    </recommendedName>
</protein>
<dbReference type="Ensembl" id="ENSMMOT00000024612.1">
    <property type="protein sequence ID" value="ENSMMOP00000024204.1"/>
    <property type="gene ID" value="ENSMMOG00000018419.1"/>
</dbReference>
<dbReference type="Proteomes" id="UP000261620">
    <property type="component" value="Unplaced"/>
</dbReference>
<dbReference type="Pfam" id="PF09004">
    <property type="entry name" value="ALKBH8_N"/>
    <property type="match status" value="1"/>
</dbReference>
<evidence type="ECO:0000313" key="6">
    <source>
        <dbReference type="Ensembl" id="ENSMMOP00000024204.1"/>
    </source>
</evidence>
<keyword evidence="4" id="KW-0393">Immunoglobulin domain</keyword>
<keyword evidence="3" id="KW-0325">Glycoprotein</keyword>
<evidence type="ECO:0000313" key="7">
    <source>
        <dbReference type="Proteomes" id="UP000261620"/>
    </source>
</evidence>
<feature type="domain" description="Ig-like" evidence="5">
    <location>
        <begin position="111"/>
        <end position="190"/>
    </location>
</feature>
<evidence type="ECO:0000259" key="5">
    <source>
        <dbReference type="PROSITE" id="PS50835"/>
    </source>
</evidence>
<dbReference type="InterPro" id="IPR013783">
    <property type="entry name" value="Ig-like_fold"/>
</dbReference>
<evidence type="ECO:0000256" key="4">
    <source>
        <dbReference type="ARBA" id="ARBA00023319"/>
    </source>
</evidence>
<dbReference type="Gene3D" id="2.60.40.10">
    <property type="entry name" value="Immunoglobulins"/>
    <property type="match status" value="1"/>
</dbReference>
<proteinExistence type="predicted"/>
<dbReference type="PANTHER" id="PTHR44337:SF20">
    <property type="entry name" value="CARCINOEMBRYONIC ANTIGEN-RELATED CELL ADHESION MOLECULE 5-RELATED"/>
    <property type="match status" value="1"/>
</dbReference>
<dbReference type="Pfam" id="PF13927">
    <property type="entry name" value="Ig_3"/>
    <property type="match status" value="1"/>
</dbReference>
<evidence type="ECO:0000256" key="1">
    <source>
        <dbReference type="ARBA" id="ARBA00022729"/>
    </source>
</evidence>
<reference evidence="6" key="2">
    <citation type="submission" date="2025-09" db="UniProtKB">
        <authorList>
            <consortium name="Ensembl"/>
        </authorList>
    </citation>
    <scope>IDENTIFICATION</scope>
</reference>
<dbReference type="SMART" id="SM00409">
    <property type="entry name" value="IG"/>
    <property type="match status" value="1"/>
</dbReference>
<dbReference type="InterPro" id="IPR003598">
    <property type="entry name" value="Ig_sub2"/>
</dbReference>
<name>A0A3Q3XE81_MOLML</name>
<dbReference type="PANTHER" id="PTHR44337">
    <property type="entry name" value="CARCINOEMBRYONIC ANTIGEN-RELATED CELL ADHESION MOLECULE 8"/>
    <property type="match status" value="1"/>
</dbReference>
<dbReference type="GO" id="GO:0016706">
    <property type="term" value="F:2-oxoglutarate-dependent dioxygenase activity"/>
    <property type="evidence" value="ECO:0007669"/>
    <property type="project" value="InterPro"/>
</dbReference>
<reference evidence="6" key="1">
    <citation type="submission" date="2025-08" db="UniProtKB">
        <authorList>
            <consortium name="Ensembl"/>
        </authorList>
    </citation>
    <scope>IDENTIFICATION</scope>
</reference>
<dbReference type="PROSITE" id="PS50835">
    <property type="entry name" value="IG_LIKE"/>
    <property type="match status" value="1"/>
</dbReference>
<evidence type="ECO:0000256" key="2">
    <source>
        <dbReference type="ARBA" id="ARBA00023157"/>
    </source>
</evidence>
<dbReference type="STRING" id="94237.ENSMMOP00000024204"/>
<dbReference type="AlphaFoldDB" id="A0A3Q3XE81"/>
<dbReference type="InterPro" id="IPR052598">
    <property type="entry name" value="IgSF_CEA-related"/>
</dbReference>